<comment type="similarity">
    <text evidence="9">Belongs to the glycosyltransferase 2 family. CrtQ subfamily.</text>
</comment>
<evidence type="ECO:0000256" key="2">
    <source>
        <dbReference type="ARBA" id="ARBA00022475"/>
    </source>
</evidence>
<dbReference type="Gene3D" id="3.90.550.10">
    <property type="entry name" value="Spore Coat Polysaccharide Biosynthesis Protein SpsA, Chain A"/>
    <property type="match status" value="1"/>
</dbReference>
<evidence type="ECO:0000256" key="3">
    <source>
        <dbReference type="ARBA" id="ARBA00022676"/>
    </source>
</evidence>
<comment type="caution">
    <text evidence="12">The sequence shown here is derived from an EMBL/GenBank/DDBJ whole genome shotgun (WGS) entry which is preliminary data.</text>
</comment>
<evidence type="ECO:0000256" key="4">
    <source>
        <dbReference type="ARBA" id="ARBA00022679"/>
    </source>
</evidence>
<dbReference type="GO" id="GO:0016757">
    <property type="term" value="F:glycosyltransferase activity"/>
    <property type="evidence" value="ECO:0007669"/>
    <property type="project" value="UniProtKB-KW"/>
</dbReference>
<keyword evidence="2" id="KW-1003">Cell membrane</keyword>
<protein>
    <recommendedName>
        <fullName evidence="10">4,4'-diaponeurosporenoate glycosyltransferase</fullName>
    </recommendedName>
</protein>
<evidence type="ECO:0000256" key="10">
    <source>
        <dbReference type="ARBA" id="ARBA00040345"/>
    </source>
</evidence>
<sequence>MTLFVERDMSKKLVVVIPAMDESDTIGGVLAEVNRLQPDEVVVVVNGATDETADIARDYGATVIEYEERLGNDVGRAVGAIHSIDADIYLFTDADIAIEAEHLLPFITDIEDGAGMTLNAIDWVARHPSPDEPCIDRYLSNIIQGRLDLGLENLLTIPHALSKKAIEEIGVESLANPQLATCIAIEKKVKIRVSNDIDVLSVNKTRTDHRKKLFEVMPEAYQRIHGDTLEAFQYLIDEYGPRLHFPTHRKRVVTKETLEDLRGQWQKHGTKGLAEVSFIVPISRHSTYLRHLLKALVKTHGEIIPIIYGNKTEKVVRVLEELNLPYFISSQIRDYGTAFRLGAEVASKNTLVFHEAAIPVDIEELLMMARRVMNKETDIALNDQSDFAGKLEGMNALHMANHFINITCKMNSFKTSALTISPFVMTNEVLETIGKDSLYNLCIAHIRATQTNLRMQQVVKIDYLRRINPVTLEKVFNPEKILGDILEGIDYWNQMNGFRGGFTDGKRNRAVFEGIPRYYKTTLPDQSDLLTEEEAFYWLEGEKETNEVVFVKKRTSFS</sequence>
<evidence type="ECO:0000256" key="5">
    <source>
        <dbReference type="ARBA" id="ARBA00022746"/>
    </source>
</evidence>
<keyword evidence="4" id="KW-0808">Transferase</keyword>
<reference evidence="13" key="1">
    <citation type="submission" date="2015-08" db="EMBL/GenBank/DDBJ databases">
        <title>Fjat-14210 dsm16467.</title>
        <authorList>
            <person name="Liu B."/>
            <person name="Wang J."/>
            <person name="Zhu Y."/>
            <person name="Liu G."/>
            <person name="Chen Q."/>
            <person name="Chen Z."/>
            <person name="Lan J."/>
            <person name="Che J."/>
            <person name="Ge C."/>
            <person name="Shi H."/>
            <person name="Pan Z."/>
            <person name="Liu X."/>
        </authorList>
    </citation>
    <scope>NUCLEOTIDE SEQUENCE [LARGE SCALE GENOMIC DNA]</scope>
    <source>
        <strain evidence="13">DSM 16467</strain>
    </source>
</reference>
<dbReference type="STRING" id="284581.AMD01_16665"/>
<dbReference type="GO" id="GO:0016117">
    <property type="term" value="P:carotenoid biosynthetic process"/>
    <property type="evidence" value="ECO:0007669"/>
    <property type="project" value="UniProtKB-KW"/>
</dbReference>
<dbReference type="InterPro" id="IPR029044">
    <property type="entry name" value="Nucleotide-diphossugar_trans"/>
</dbReference>
<dbReference type="AlphaFoldDB" id="A0A0M0KVD1"/>
<dbReference type="PANTHER" id="PTHR43646:SF2">
    <property type="entry name" value="GLYCOSYLTRANSFERASE 2-LIKE DOMAIN-CONTAINING PROTEIN"/>
    <property type="match status" value="1"/>
</dbReference>
<dbReference type="GO" id="GO:0005886">
    <property type="term" value="C:plasma membrane"/>
    <property type="evidence" value="ECO:0007669"/>
    <property type="project" value="UniProtKB-SubCell"/>
</dbReference>
<evidence type="ECO:0000256" key="9">
    <source>
        <dbReference type="ARBA" id="ARBA00038120"/>
    </source>
</evidence>
<organism evidence="12 13">
    <name type="scientific">Priestia koreensis</name>
    <dbReference type="NCBI Taxonomy" id="284581"/>
    <lineage>
        <taxon>Bacteria</taxon>
        <taxon>Bacillati</taxon>
        <taxon>Bacillota</taxon>
        <taxon>Bacilli</taxon>
        <taxon>Bacillales</taxon>
        <taxon>Bacillaceae</taxon>
        <taxon>Priestia</taxon>
    </lineage>
</organism>
<evidence type="ECO:0000313" key="13">
    <source>
        <dbReference type="Proteomes" id="UP000037558"/>
    </source>
</evidence>
<keyword evidence="5" id="KW-0125">Carotenoid biosynthesis</keyword>
<proteinExistence type="inferred from homology"/>
<evidence type="ECO:0000256" key="8">
    <source>
        <dbReference type="ARBA" id="ARBA00037904"/>
    </source>
</evidence>
<evidence type="ECO:0000256" key="7">
    <source>
        <dbReference type="ARBA" id="ARBA00037281"/>
    </source>
</evidence>
<gene>
    <name evidence="12" type="ORF">AMD01_16665</name>
</gene>
<dbReference type="OrthoDB" id="2902148at2"/>
<evidence type="ECO:0000256" key="6">
    <source>
        <dbReference type="ARBA" id="ARBA00023136"/>
    </source>
</evidence>
<dbReference type="Pfam" id="PF00535">
    <property type="entry name" value="Glycos_transf_2"/>
    <property type="match status" value="1"/>
</dbReference>
<keyword evidence="6" id="KW-0472">Membrane</keyword>
<feature type="domain" description="Glycosyltransferase 2-like" evidence="11">
    <location>
        <begin position="15"/>
        <end position="135"/>
    </location>
</feature>
<accession>A0A0M0KVD1</accession>
<comment type="function">
    <text evidence="7">Catalyzes the glycosylation of 4,4'-diaponeurosporenoate, i.e. the esterification of glucose at the C1'' position with the carboxyl group of 4,4'-diaponeurosporenic acid, to form glycosyl-4,4'-diaponeurosporenoate. This is a step in the biosynthesis of staphyloxanthin, an orange pigment present in most staphylococci strains.</text>
</comment>
<keyword evidence="13" id="KW-1185">Reference proteome</keyword>
<dbReference type="EMBL" id="LILC01000023">
    <property type="protein sequence ID" value="KOO42776.1"/>
    <property type="molecule type" value="Genomic_DNA"/>
</dbReference>
<dbReference type="PANTHER" id="PTHR43646">
    <property type="entry name" value="GLYCOSYLTRANSFERASE"/>
    <property type="match status" value="1"/>
</dbReference>
<dbReference type="InterPro" id="IPR001173">
    <property type="entry name" value="Glyco_trans_2-like"/>
</dbReference>
<evidence type="ECO:0000256" key="1">
    <source>
        <dbReference type="ARBA" id="ARBA00004236"/>
    </source>
</evidence>
<dbReference type="PATRIC" id="fig|284581.3.peg.2835"/>
<dbReference type="Proteomes" id="UP000037558">
    <property type="component" value="Unassembled WGS sequence"/>
</dbReference>
<evidence type="ECO:0000259" key="11">
    <source>
        <dbReference type="Pfam" id="PF00535"/>
    </source>
</evidence>
<name>A0A0M0KVD1_9BACI</name>
<dbReference type="RefSeq" id="WP_053402575.1">
    <property type="nucleotide sequence ID" value="NZ_LILC01000023.1"/>
</dbReference>
<evidence type="ECO:0000313" key="12">
    <source>
        <dbReference type="EMBL" id="KOO42776.1"/>
    </source>
</evidence>
<comment type="pathway">
    <text evidence="8">Carotenoid biosynthesis; staphyloxanthin biosynthesis; staphyloxanthin from farnesyl diphosphate: step 4/5.</text>
</comment>
<dbReference type="SUPFAM" id="SSF53448">
    <property type="entry name" value="Nucleotide-diphospho-sugar transferases"/>
    <property type="match status" value="1"/>
</dbReference>
<comment type="subcellular location">
    <subcellularLocation>
        <location evidence="1">Cell membrane</location>
    </subcellularLocation>
</comment>
<keyword evidence="3" id="KW-0328">Glycosyltransferase</keyword>